<dbReference type="Proteomes" id="UP000789702">
    <property type="component" value="Unassembled WGS sequence"/>
</dbReference>
<organism evidence="1 2">
    <name type="scientific">Dentiscutata heterogama</name>
    <dbReference type="NCBI Taxonomy" id="1316150"/>
    <lineage>
        <taxon>Eukaryota</taxon>
        <taxon>Fungi</taxon>
        <taxon>Fungi incertae sedis</taxon>
        <taxon>Mucoromycota</taxon>
        <taxon>Glomeromycotina</taxon>
        <taxon>Glomeromycetes</taxon>
        <taxon>Diversisporales</taxon>
        <taxon>Gigasporaceae</taxon>
        <taxon>Dentiscutata</taxon>
    </lineage>
</organism>
<accession>A0ACA9PC56</accession>
<evidence type="ECO:0000313" key="2">
    <source>
        <dbReference type="Proteomes" id="UP000789702"/>
    </source>
</evidence>
<comment type="caution">
    <text evidence="1">The sequence shown here is derived from an EMBL/GenBank/DDBJ whole genome shotgun (WGS) entry which is preliminary data.</text>
</comment>
<feature type="non-terminal residue" evidence="1">
    <location>
        <position position="60"/>
    </location>
</feature>
<evidence type="ECO:0000313" key="1">
    <source>
        <dbReference type="EMBL" id="CAG8697857.1"/>
    </source>
</evidence>
<proteinExistence type="predicted"/>
<name>A0ACA9PC56_9GLOM</name>
<dbReference type="EMBL" id="CAJVPU010025893">
    <property type="protein sequence ID" value="CAG8697857.1"/>
    <property type="molecule type" value="Genomic_DNA"/>
</dbReference>
<sequence>MNIPENDQPEFSNGWLQAFQERHNFHHFKLHGESGSADLQYAIDRDEAEEKDIYKVDQLQ</sequence>
<protein>
    <submittedName>
        <fullName evidence="1">3794_t:CDS:1</fullName>
    </submittedName>
</protein>
<gene>
    <name evidence="1" type="ORF">DHETER_LOCUS11601</name>
</gene>
<reference evidence="1" key="1">
    <citation type="submission" date="2021-06" db="EMBL/GenBank/DDBJ databases">
        <authorList>
            <person name="Kallberg Y."/>
            <person name="Tangrot J."/>
            <person name="Rosling A."/>
        </authorList>
    </citation>
    <scope>NUCLEOTIDE SEQUENCE</scope>
    <source>
        <strain evidence="1">IL203A</strain>
    </source>
</reference>
<keyword evidence="2" id="KW-1185">Reference proteome</keyword>